<protein>
    <recommendedName>
        <fullName evidence="4">Ferredoxin</fullName>
    </recommendedName>
</protein>
<dbReference type="AlphaFoldDB" id="A0AAW6U111"/>
<proteinExistence type="predicted"/>
<accession>A0AAW6U111</accession>
<evidence type="ECO:0000256" key="1">
    <source>
        <dbReference type="SAM" id="MobiDB-lite"/>
    </source>
</evidence>
<gene>
    <name evidence="2" type="ORF">QJ522_09605</name>
</gene>
<evidence type="ECO:0008006" key="4">
    <source>
        <dbReference type="Google" id="ProtNLM"/>
    </source>
</evidence>
<dbReference type="Proteomes" id="UP001431776">
    <property type="component" value="Unassembled WGS sequence"/>
</dbReference>
<evidence type="ECO:0000313" key="2">
    <source>
        <dbReference type="EMBL" id="MDI6449296.1"/>
    </source>
</evidence>
<sequence length="71" mass="6906">MPRQDGTGPRGGGQGAGRGTGGGRGRMGGSWGAGPGGHCVCPTCGATVPHVRGEPCAAKDCPKCGAKMVRE</sequence>
<feature type="region of interest" description="Disordered" evidence="1">
    <location>
        <begin position="1"/>
        <end position="29"/>
    </location>
</feature>
<dbReference type="RefSeq" id="WP_349244702.1">
    <property type="nucleotide sequence ID" value="NZ_JASCXX010000009.1"/>
</dbReference>
<name>A0AAW6U111_9BACT</name>
<dbReference type="EMBL" id="JASCXX010000009">
    <property type="protein sequence ID" value="MDI6449296.1"/>
    <property type="molecule type" value="Genomic_DNA"/>
</dbReference>
<organism evidence="2 3">
    <name type="scientific">Anaerobaca lacustris</name>
    <dbReference type="NCBI Taxonomy" id="3044600"/>
    <lineage>
        <taxon>Bacteria</taxon>
        <taxon>Pseudomonadati</taxon>
        <taxon>Planctomycetota</taxon>
        <taxon>Phycisphaerae</taxon>
        <taxon>Sedimentisphaerales</taxon>
        <taxon>Anaerobacaceae</taxon>
        <taxon>Anaerobaca</taxon>
    </lineage>
</organism>
<reference evidence="2" key="1">
    <citation type="submission" date="2023-05" db="EMBL/GenBank/DDBJ databases">
        <title>Anaerotaeda fermentans gen. nov., sp. nov., a novel anaerobic planctomycete of the new family within the order Sedimentisphaerales isolated from Taman Peninsula, Russia.</title>
        <authorList>
            <person name="Khomyakova M.A."/>
            <person name="Merkel A.Y."/>
            <person name="Slobodkin A.I."/>
        </authorList>
    </citation>
    <scope>NUCLEOTIDE SEQUENCE</scope>
    <source>
        <strain evidence="2">M17dextr</strain>
    </source>
</reference>
<evidence type="ECO:0000313" key="3">
    <source>
        <dbReference type="Proteomes" id="UP001431776"/>
    </source>
</evidence>
<feature type="compositionally biased region" description="Gly residues" evidence="1">
    <location>
        <begin position="8"/>
        <end position="29"/>
    </location>
</feature>
<comment type="caution">
    <text evidence="2">The sequence shown here is derived from an EMBL/GenBank/DDBJ whole genome shotgun (WGS) entry which is preliminary data.</text>
</comment>
<keyword evidence="3" id="KW-1185">Reference proteome</keyword>